<accession>A0ABN2SX89</accession>
<comment type="caution">
    <text evidence="1">The sequence shown here is derived from an EMBL/GenBank/DDBJ whole genome shotgun (WGS) entry which is preliminary data.</text>
</comment>
<organism evidence="1 2">
    <name type="scientific">Catenulispora subtropica</name>
    <dbReference type="NCBI Taxonomy" id="450798"/>
    <lineage>
        <taxon>Bacteria</taxon>
        <taxon>Bacillati</taxon>
        <taxon>Actinomycetota</taxon>
        <taxon>Actinomycetes</taxon>
        <taxon>Catenulisporales</taxon>
        <taxon>Catenulisporaceae</taxon>
        <taxon>Catenulispora</taxon>
    </lineage>
</organism>
<dbReference type="Proteomes" id="UP001499854">
    <property type="component" value="Unassembled WGS sequence"/>
</dbReference>
<protein>
    <submittedName>
        <fullName evidence="1">Uncharacterized protein</fullName>
    </submittedName>
</protein>
<evidence type="ECO:0000313" key="2">
    <source>
        <dbReference type="Proteomes" id="UP001499854"/>
    </source>
</evidence>
<gene>
    <name evidence="1" type="ORF">GCM10009838_67630</name>
</gene>
<reference evidence="1 2" key="1">
    <citation type="journal article" date="2019" name="Int. J. Syst. Evol. Microbiol.">
        <title>The Global Catalogue of Microorganisms (GCM) 10K type strain sequencing project: providing services to taxonomists for standard genome sequencing and annotation.</title>
        <authorList>
            <consortium name="The Broad Institute Genomics Platform"/>
            <consortium name="The Broad Institute Genome Sequencing Center for Infectious Disease"/>
            <person name="Wu L."/>
            <person name="Ma J."/>
        </authorList>
    </citation>
    <scope>NUCLEOTIDE SEQUENCE [LARGE SCALE GENOMIC DNA]</scope>
    <source>
        <strain evidence="1 2">JCM 16013</strain>
    </source>
</reference>
<evidence type="ECO:0000313" key="1">
    <source>
        <dbReference type="EMBL" id="GAA1993925.1"/>
    </source>
</evidence>
<dbReference type="EMBL" id="BAAAQM010000051">
    <property type="protein sequence ID" value="GAA1993925.1"/>
    <property type="molecule type" value="Genomic_DNA"/>
</dbReference>
<sequence length="112" mass="12794">MISVMTDSRRQRLDQLWDEHLEAEFPAALRGKDIASIDMVMLDADIAGCVSVARSRRLDDWRRKIKEPSGACRRALVVDSWMCHPMRSIRALGWRAGAAHQVVLPDKLRTPR</sequence>
<name>A0ABN2SX89_9ACTN</name>
<keyword evidence="2" id="KW-1185">Reference proteome</keyword>
<proteinExistence type="predicted"/>